<accession>A0A7W7Y2K4</accession>
<keyword evidence="1" id="KW-1133">Transmembrane helix</keyword>
<organism evidence="2 3">
    <name type="scientific">Desulfurispira natronophila</name>
    <dbReference type="NCBI Taxonomy" id="682562"/>
    <lineage>
        <taxon>Bacteria</taxon>
        <taxon>Pseudomonadati</taxon>
        <taxon>Chrysiogenota</taxon>
        <taxon>Chrysiogenia</taxon>
        <taxon>Chrysiogenales</taxon>
        <taxon>Chrysiogenaceae</taxon>
        <taxon>Desulfurispira</taxon>
    </lineage>
</organism>
<evidence type="ECO:0000313" key="2">
    <source>
        <dbReference type="EMBL" id="MBB5020902.1"/>
    </source>
</evidence>
<evidence type="ECO:0000313" key="3">
    <source>
        <dbReference type="Proteomes" id="UP000528322"/>
    </source>
</evidence>
<name>A0A7W7Y2K4_9BACT</name>
<reference evidence="2 3" key="1">
    <citation type="submission" date="2020-08" db="EMBL/GenBank/DDBJ databases">
        <title>Genomic Encyclopedia of Type Strains, Phase IV (KMG-IV): sequencing the most valuable type-strain genomes for metagenomic binning, comparative biology and taxonomic classification.</title>
        <authorList>
            <person name="Goeker M."/>
        </authorList>
    </citation>
    <scope>NUCLEOTIDE SEQUENCE [LARGE SCALE GENOMIC DNA]</scope>
    <source>
        <strain evidence="2 3">DSM 22071</strain>
    </source>
</reference>
<keyword evidence="1" id="KW-0812">Transmembrane</keyword>
<sequence length="55" mass="6230">MARRYVGTRWSFGKTIITMAVFALGMLASPIITSSITLLIIVFAVRHHLQQRKLN</sequence>
<dbReference type="EMBL" id="JACHID010000001">
    <property type="protein sequence ID" value="MBB5020902.1"/>
    <property type="molecule type" value="Genomic_DNA"/>
</dbReference>
<gene>
    <name evidence="2" type="ORF">HNR37_000205</name>
</gene>
<protein>
    <submittedName>
        <fullName evidence="2">Uncharacterized protein</fullName>
    </submittedName>
</protein>
<dbReference type="RefSeq" id="WP_183728539.1">
    <property type="nucleotide sequence ID" value="NZ_JACHID010000001.1"/>
</dbReference>
<keyword evidence="3" id="KW-1185">Reference proteome</keyword>
<evidence type="ECO:0000256" key="1">
    <source>
        <dbReference type="SAM" id="Phobius"/>
    </source>
</evidence>
<feature type="transmembrane region" description="Helical" evidence="1">
    <location>
        <begin position="20"/>
        <end position="45"/>
    </location>
</feature>
<dbReference type="AlphaFoldDB" id="A0A7W7Y2K4"/>
<dbReference type="Proteomes" id="UP000528322">
    <property type="component" value="Unassembled WGS sequence"/>
</dbReference>
<comment type="caution">
    <text evidence="2">The sequence shown here is derived from an EMBL/GenBank/DDBJ whole genome shotgun (WGS) entry which is preliminary data.</text>
</comment>
<keyword evidence="1" id="KW-0472">Membrane</keyword>
<proteinExistence type="predicted"/>